<dbReference type="PANTHER" id="PTHR10380">
    <property type="entry name" value="CUTICLE PROTEIN"/>
    <property type="match status" value="1"/>
</dbReference>
<name>A0ABM1SJK9_LIMPO</name>
<evidence type="ECO:0000256" key="2">
    <source>
        <dbReference type="SAM" id="SignalP"/>
    </source>
</evidence>
<sequence length="173" mass="19091">MMKVVCLCFFLGYAAAQYAPTHGYPAPAHGYPAPVHGKAGYAPEPYYKPFPYNFGYEIENDYGDRQWQREQGDEYGNKQGSYGYVDAYGINRQVEYVADEYGFRANIKTNEPGTHSQNPAHVSVYSDPVPVKHNVPANGHGHPAPYGVAPGYGPAVPQVHGYAPVEARHPGHY</sequence>
<reference evidence="4" key="1">
    <citation type="submission" date="2025-08" db="UniProtKB">
        <authorList>
            <consortium name="RefSeq"/>
        </authorList>
    </citation>
    <scope>IDENTIFICATION</scope>
    <source>
        <tissue evidence="4">Muscle</tissue>
    </source>
</reference>
<feature type="chain" id="PRO_5047396824" evidence="2">
    <location>
        <begin position="17"/>
        <end position="173"/>
    </location>
</feature>
<keyword evidence="2" id="KW-0732">Signal</keyword>
<keyword evidence="1" id="KW-0193">Cuticle</keyword>
<evidence type="ECO:0000313" key="3">
    <source>
        <dbReference type="Proteomes" id="UP000694941"/>
    </source>
</evidence>
<gene>
    <name evidence="4" type="primary">LOC106461246</name>
</gene>
<keyword evidence="3" id="KW-1185">Reference proteome</keyword>
<protein>
    <submittedName>
        <fullName evidence="4">Cuticle protein 16.8-like</fullName>
    </submittedName>
</protein>
<dbReference type="Proteomes" id="UP000694941">
    <property type="component" value="Unplaced"/>
</dbReference>
<dbReference type="GeneID" id="106461246"/>
<evidence type="ECO:0000313" key="4">
    <source>
        <dbReference type="RefSeq" id="XP_022243815.1"/>
    </source>
</evidence>
<proteinExistence type="predicted"/>
<accession>A0ABM1SJK9</accession>
<dbReference type="RefSeq" id="XP_022243815.1">
    <property type="nucleotide sequence ID" value="XM_022388107.1"/>
</dbReference>
<feature type="signal peptide" evidence="2">
    <location>
        <begin position="1"/>
        <end position="16"/>
    </location>
</feature>
<evidence type="ECO:0000256" key="1">
    <source>
        <dbReference type="PROSITE-ProRule" id="PRU00497"/>
    </source>
</evidence>
<dbReference type="InterPro" id="IPR000618">
    <property type="entry name" value="Insect_cuticle"/>
</dbReference>
<dbReference type="PROSITE" id="PS51155">
    <property type="entry name" value="CHIT_BIND_RR_2"/>
    <property type="match status" value="1"/>
</dbReference>
<dbReference type="InterPro" id="IPR050468">
    <property type="entry name" value="Cuticle_Struct_Prot"/>
</dbReference>
<organism evidence="3 4">
    <name type="scientific">Limulus polyphemus</name>
    <name type="common">Atlantic horseshoe crab</name>
    <dbReference type="NCBI Taxonomy" id="6850"/>
    <lineage>
        <taxon>Eukaryota</taxon>
        <taxon>Metazoa</taxon>
        <taxon>Ecdysozoa</taxon>
        <taxon>Arthropoda</taxon>
        <taxon>Chelicerata</taxon>
        <taxon>Merostomata</taxon>
        <taxon>Xiphosura</taxon>
        <taxon>Limulidae</taxon>
        <taxon>Limulus</taxon>
    </lineage>
</organism>
<dbReference type="Pfam" id="PF00379">
    <property type="entry name" value="Chitin_bind_4"/>
    <property type="match status" value="1"/>
</dbReference>